<dbReference type="GO" id="GO:0006506">
    <property type="term" value="P:GPI anchor biosynthetic process"/>
    <property type="evidence" value="ECO:0007669"/>
    <property type="project" value="UniProtKB-KW"/>
</dbReference>
<dbReference type="InterPro" id="IPR019734">
    <property type="entry name" value="TPR_rpt"/>
</dbReference>
<accession>A0AA88XF54</accession>
<evidence type="ECO:0000256" key="4">
    <source>
        <dbReference type="ARBA" id="ARBA00022676"/>
    </source>
</evidence>
<dbReference type="GO" id="GO:0005789">
    <property type="term" value="C:endoplasmic reticulum membrane"/>
    <property type="evidence" value="ECO:0007669"/>
    <property type="project" value="UniProtKB-SubCell"/>
</dbReference>
<evidence type="ECO:0000256" key="1">
    <source>
        <dbReference type="ARBA" id="ARBA00004477"/>
    </source>
</evidence>
<evidence type="ECO:0000256" key="9">
    <source>
        <dbReference type="ARBA" id="ARBA00023136"/>
    </source>
</evidence>
<feature type="transmembrane region" description="Helical" evidence="12">
    <location>
        <begin position="126"/>
        <end position="145"/>
    </location>
</feature>
<feature type="transmembrane region" description="Helical" evidence="12">
    <location>
        <begin position="281"/>
        <end position="296"/>
    </location>
</feature>
<comment type="subcellular location">
    <subcellularLocation>
        <location evidence="1 12">Endoplasmic reticulum membrane</location>
        <topology evidence="1 12">Multi-pass membrane protein</topology>
    </subcellularLocation>
</comment>
<sequence length="737" mass="84491">MGTEGTPPMSPGLCRCGGGNWIPKSTPWIIFVVTLAARIHYVSDKSNWWILHPDEIFQSMEVGFSEVYGYGFRFYEYLPPLQNITTSVDEQESRHGMYATRTFLYPRFYMALFYLAKVLSPRANHYLIGRLAHCFISSLLPVAVYRLTSTLFSCRTVSLMSAICTAFSVHLFVLGTHTLVNSFLSSFVIFALTPVLKEITKHRLQPVVLKDDQMKVTSNGHISSNGTTHPHMNGHTNSNLADGYANNEPKITLKTSFDFISLIICGFVLGVCFYIRIDSGFFMFVIIFTFVMLFCRQDNFYCIIRTLSTLLMGGVCGVTLGGWDDYLNYGKFFLSPMQWFYFNIRTNMSSVMYGSNSKSWYLEELLYPDIVSAIFSAISVAGLIAIITMSSKSRADSSDRAMTFAILSSCIVLLFAYSIVDHKELRFVHNVDILICILIASALHKILSEGSKLMNTAQLKGLLCFTMVTFILNSFGTFPSPHTNADSHWIYKHAHESADVNQCLNFIRHRNDVTGVVIDNSLYLTGGYTILGHDVPLIVLVHNEYHEYDPEFNIKSTFVKKQPQRLRIINRISDYIYGSNVYYLTRTLFKHEFYNYVLTNIKRIKSFSDLEYKVIFRSGTFAVLYRNPEMEDLKKMNQKFSSMKVGKNATILEYEGSWLYTTGLYEKAAERLERALELDSSRWRPYQILGMSYVKLENWRKAKEVEQRCFKRHGEHVCRSPQGRIVLEEGYNNFNSI</sequence>
<keyword evidence="5" id="KW-0808">Transferase</keyword>
<feature type="transmembrane region" description="Helical" evidence="12">
    <location>
        <begin position="179"/>
        <end position="196"/>
    </location>
</feature>
<dbReference type="EC" id="2.4.1.-" evidence="12"/>
<evidence type="ECO:0000256" key="11">
    <source>
        <dbReference type="PROSITE-ProRule" id="PRU00339"/>
    </source>
</evidence>
<reference evidence="13" key="1">
    <citation type="submission" date="2019-08" db="EMBL/GenBank/DDBJ databases">
        <title>The improved chromosome-level genome for the pearl oyster Pinctada fucata martensii using PacBio sequencing and Hi-C.</title>
        <authorList>
            <person name="Zheng Z."/>
        </authorList>
    </citation>
    <scope>NUCLEOTIDE SEQUENCE</scope>
    <source>
        <strain evidence="13">ZZ-2019</strain>
        <tissue evidence="13">Adductor muscle</tissue>
    </source>
</reference>
<dbReference type="PANTHER" id="PTHR22760">
    <property type="entry name" value="GLYCOSYLTRANSFERASE"/>
    <property type="match status" value="1"/>
</dbReference>
<dbReference type="Gene3D" id="1.25.40.10">
    <property type="entry name" value="Tetratricopeptide repeat domain"/>
    <property type="match status" value="1"/>
</dbReference>
<feature type="transmembrane region" description="Helical" evidence="12">
    <location>
        <begin position="401"/>
        <end position="420"/>
    </location>
</feature>
<dbReference type="SUPFAM" id="SSF48452">
    <property type="entry name" value="TPR-like"/>
    <property type="match status" value="1"/>
</dbReference>
<keyword evidence="4 12" id="KW-0328">Glycosyltransferase</keyword>
<comment type="caution">
    <text evidence="13">The sequence shown here is derived from an EMBL/GenBank/DDBJ whole genome shotgun (WGS) entry which is preliminary data.</text>
</comment>
<dbReference type="PROSITE" id="PS50005">
    <property type="entry name" value="TPR"/>
    <property type="match status" value="1"/>
</dbReference>
<dbReference type="Pfam" id="PF03901">
    <property type="entry name" value="Glyco_transf_22"/>
    <property type="match status" value="1"/>
</dbReference>
<evidence type="ECO:0000256" key="12">
    <source>
        <dbReference type="RuleBase" id="RU363075"/>
    </source>
</evidence>
<gene>
    <name evidence="13" type="ORF">FSP39_008875</name>
</gene>
<evidence type="ECO:0000313" key="14">
    <source>
        <dbReference type="Proteomes" id="UP001186944"/>
    </source>
</evidence>
<keyword evidence="3" id="KW-0337">GPI-anchor biosynthesis</keyword>
<evidence type="ECO:0000256" key="2">
    <source>
        <dbReference type="ARBA" id="ARBA00004687"/>
    </source>
</evidence>
<keyword evidence="8 12" id="KW-1133">Transmembrane helix</keyword>
<dbReference type="AlphaFoldDB" id="A0AA88XF54"/>
<name>A0AA88XF54_PINIB</name>
<keyword evidence="14" id="KW-1185">Reference proteome</keyword>
<organism evidence="13 14">
    <name type="scientific">Pinctada imbricata</name>
    <name type="common">Atlantic pearl-oyster</name>
    <name type="synonym">Pinctada martensii</name>
    <dbReference type="NCBI Taxonomy" id="66713"/>
    <lineage>
        <taxon>Eukaryota</taxon>
        <taxon>Metazoa</taxon>
        <taxon>Spiralia</taxon>
        <taxon>Lophotrochozoa</taxon>
        <taxon>Mollusca</taxon>
        <taxon>Bivalvia</taxon>
        <taxon>Autobranchia</taxon>
        <taxon>Pteriomorphia</taxon>
        <taxon>Pterioida</taxon>
        <taxon>Pterioidea</taxon>
        <taxon>Pteriidae</taxon>
        <taxon>Pinctada</taxon>
    </lineage>
</organism>
<protein>
    <recommendedName>
        <fullName evidence="12">Mannosyltransferase</fullName>
        <ecNumber evidence="12">2.4.1.-</ecNumber>
    </recommendedName>
</protein>
<evidence type="ECO:0000256" key="6">
    <source>
        <dbReference type="ARBA" id="ARBA00022692"/>
    </source>
</evidence>
<keyword evidence="7 12" id="KW-0256">Endoplasmic reticulum</keyword>
<evidence type="ECO:0000256" key="10">
    <source>
        <dbReference type="ARBA" id="ARBA00038466"/>
    </source>
</evidence>
<keyword evidence="11" id="KW-0802">TPR repeat</keyword>
<dbReference type="InterPro" id="IPR011990">
    <property type="entry name" value="TPR-like_helical_dom_sf"/>
</dbReference>
<evidence type="ECO:0000256" key="7">
    <source>
        <dbReference type="ARBA" id="ARBA00022824"/>
    </source>
</evidence>
<dbReference type="PANTHER" id="PTHR22760:SF3">
    <property type="entry name" value="GPI MANNOSYLTRANSFERASE 4"/>
    <property type="match status" value="1"/>
</dbReference>
<evidence type="ECO:0000256" key="3">
    <source>
        <dbReference type="ARBA" id="ARBA00022502"/>
    </source>
</evidence>
<proteinExistence type="inferred from homology"/>
<feature type="repeat" description="TPR" evidence="11">
    <location>
        <begin position="649"/>
        <end position="682"/>
    </location>
</feature>
<evidence type="ECO:0000313" key="13">
    <source>
        <dbReference type="EMBL" id="KAK3084139.1"/>
    </source>
</evidence>
<feature type="transmembrane region" description="Helical" evidence="12">
    <location>
        <begin position="303"/>
        <end position="323"/>
    </location>
</feature>
<comment type="pathway">
    <text evidence="2">Glycolipid biosynthesis; glycosylphosphatidylinositol-anchor biosynthesis.</text>
</comment>
<dbReference type="Proteomes" id="UP001186944">
    <property type="component" value="Unassembled WGS sequence"/>
</dbReference>
<keyword evidence="9 12" id="KW-0472">Membrane</keyword>
<dbReference type="InterPro" id="IPR005599">
    <property type="entry name" value="GPI_mannosylTrfase"/>
</dbReference>
<keyword evidence="6 12" id="KW-0812">Transmembrane</keyword>
<feature type="transmembrane region" description="Helical" evidence="12">
    <location>
        <begin position="370"/>
        <end position="389"/>
    </location>
</feature>
<dbReference type="GO" id="GO:0000026">
    <property type="term" value="F:alpha-1,2-mannosyltransferase activity"/>
    <property type="evidence" value="ECO:0007669"/>
    <property type="project" value="TreeGrafter"/>
</dbReference>
<evidence type="ECO:0000256" key="5">
    <source>
        <dbReference type="ARBA" id="ARBA00022679"/>
    </source>
</evidence>
<evidence type="ECO:0000256" key="8">
    <source>
        <dbReference type="ARBA" id="ARBA00022989"/>
    </source>
</evidence>
<dbReference type="EMBL" id="VSWD01000013">
    <property type="protein sequence ID" value="KAK3084139.1"/>
    <property type="molecule type" value="Genomic_DNA"/>
</dbReference>
<comment type="similarity">
    <text evidence="10">Belongs to the glycosyltransferase 22 family. PIGZ subfamily.</text>
</comment>